<evidence type="ECO:0000259" key="10">
    <source>
        <dbReference type="SMART" id="SM01074"/>
    </source>
</evidence>
<dbReference type="AlphaFoldDB" id="A0A0M4EY99"/>
<evidence type="ECO:0000256" key="7">
    <source>
        <dbReference type="PIRNR" id="PIRNR001767"/>
    </source>
</evidence>
<dbReference type="SMART" id="SM01074">
    <property type="entry name" value="Cdc6_C"/>
    <property type="match status" value="1"/>
</dbReference>
<accession>A0A0M4EY99</accession>
<dbReference type="EMBL" id="CP012525">
    <property type="protein sequence ID" value="ALC43450.1"/>
    <property type="molecule type" value="Genomic_DNA"/>
</dbReference>
<feature type="compositionally biased region" description="Low complexity" evidence="8">
    <location>
        <begin position="61"/>
        <end position="74"/>
    </location>
</feature>
<dbReference type="CDD" id="cd08768">
    <property type="entry name" value="Cdc6_C"/>
    <property type="match status" value="1"/>
</dbReference>
<dbReference type="InterPro" id="IPR054425">
    <property type="entry name" value="Cdc6_ORC1-like_ATPase_lid"/>
</dbReference>
<feature type="domain" description="Cdc6 C-terminal" evidence="10">
    <location>
        <begin position="519"/>
        <end position="599"/>
    </location>
</feature>
<feature type="domain" description="AAA+ ATPase" evidence="9">
    <location>
        <begin position="248"/>
        <end position="393"/>
    </location>
</feature>
<keyword evidence="4" id="KW-0235">DNA replication</keyword>
<keyword evidence="12" id="KW-1185">Reference proteome</keyword>
<evidence type="ECO:0000256" key="5">
    <source>
        <dbReference type="ARBA" id="ARBA00023242"/>
    </source>
</evidence>
<name>A0A0M4EY99_DROBS</name>
<dbReference type="GO" id="GO:0003688">
    <property type="term" value="F:DNA replication origin binding"/>
    <property type="evidence" value="ECO:0007669"/>
    <property type="project" value="TreeGrafter"/>
</dbReference>
<reference evidence="11 12" key="1">
    <citation type="submission" date="2015-08" db="EMBL/GenBank/DDBJ databases">
        <title>Ancestral chromatin configuration constrains chromatin evolution on differentiating sex chromosomes in Drosophila.</title>
        <authorList>
            <person name="Zhou Q."/>
            <person name="Bachtrog D."/>
        </authorList>
    </citation>
    <scope>NUCLEOTIDE SEQUENCE [LARGE SCALE GENOMIC DNA]</scope>
    <source>
        <tissue evidence="11">Whole larvae</tissue>
    </source>
</reference>
<dbReference type="FunFam" id="1.10.8.60:FF:000219">
    <property type="entry name" value="Cell division control protein"/>
    <property type="match status" value="1"/>
</dbReference>
<dbReference type="InterPro" id="IPR003593">
    <property type="entry name" value="AAA+_ATPase"/>
</dbReference>
<dbReference type="InterPro" id="IPR015163">
    <property type="entry name" value="Cdc6_C"/>
</dbReference>
<dbReference type="Pfam" id="PF13401">
    <property type="entry name" value="AAA_22"/>
    <property type="match status" value="1"/>
</dbReference>
<dbReference type="GO" id="GO:0016887">
    <property type="term" value="F:ATP hydrolysis activity"/>
    <property type="evidence" value="ECO:0007669"/>
    <property type="project" value="InterPro"/>
</dbReference>
<dbReference type="Pfam" id="PF09079">
    <property type="entry name" value="WHD_Cdc6"/>
    <property type="match status" value="1"/>
</dbReference>
<dbReference type="InterPro" id="IPR050311">
    <property type="entry name" value="ORC1/CDC6"/>
</dbReference>
<comment type="similarity">
    <text evidence="2 7">Belongs to the CDC6/cdc18 family.</text>
</comment>
<evidence type="ECO:0000313" key="12">
    <source>
        <dbReference type="Proteomes" id="UP000494163"/>
    </source>
</evidence>
<dbReference type="CDD" id="cd00009">
    <property type="entry name" value="AAA"/>
    <property type="match status" value="1"/>
</dbReference>
<gene>
    <name evidence="11" type="ORF">Dbus_chr3Lg616</name>
</gene>
<dbReference type="FunFam" id="3.40.50.300:FF:000547">
    <property type="entry name" value="Cell division control protein"/>
    <property type="match status" value="1"/>
</dbReference>
<comment type="function">
    <text evidence="7">Involved in the initiation of DNA replication. Also participates in checkpoint controls that ensure DNA replication is completed before mitosis is initiated.</text>
</comment>
<dbReference type="InterPro" id="IPR036390">
    <property type="entry name" value="WH_DNA-bd_sf"/>
</dbReference>
<dbReference type="InterPro" id="IPR049945">
    <property type="entry name" value="AAA_22"/>
</dbReference>
<dbReference type="InterPro" id="IPR016314">
    <property type="entry name" value="Cdc6/18"/>
</dbReference>
<dbReference type="SMART" id="SM00382">
    <property type="entry name" value="AAA"/>
    <property type="match status" value="1"/>
</dbReference>
<evidence type="ECO:0000313" key="11">
    <source>
        <dbReference type="EMBL" id="ALC43450.1"/>
    </source>
</evidence>
<dbReference type="InterPro" id="IPR036388">
    <property type="entry name" value="WH-like_DNA-bd_sf"/>
</dbReference>
<proteinExistence type="inferred from homology"/>
<dbReference type="OrthoDB" id="1926878at2759"/>
<dbReference type="Pfam" id="PF22606">
    <property type="entry name" value="Cdc6-ORC-like_ATPase_lid"/>
    <property type="match status" value="1"/>
</dbReference>
<dbReference type="STRING" id="30019.A0A0M4EY99"/>
<feature type="compositionally biased region" description="Basic and acidic residues" evidence="8">
    <location>
        <begin position="164"/>
        <end position="183"/>
    </location>
</feature>
<comment type="subcellular location">
    <subcellularLocation>
        <location evidence="1 7">Nucleus</location>
    </subcellularLocation>
</comment>
<sequence length="617" mass="69427">MAAVRRSTRLSSISKAPSTPTTTAQSPLLNRTPRRSNIWSRRQTKQHFDDTDDEQQDDIVSIISENNENSNLLNKMDKAATRRKSAAAEQPKTPRSNKASRKPTTKTTVSGLSSLAQRLEANIGAAKLLDESSTEEDEELSQASPPKQRKSQPLPHHLISPTRLLDRLSIDERKDQSEEETKPTKKTTKQTKKKEELELKPQQVEPTRNKYQNARRVLNSAETLSLPGRETQLQELREFFTSHLESNTSGSLYVSGQPGTGKTASLSLLLRAPEFSQRLQRVYINCTSIASVGAVYKKLCTELQLKPAGRTERDHLEAIQRHLRTAKRMLLLVLDEIDQLCTARQEVLYTIFEWPALPGARLLLVGIANSLDLTDRALMRLNARCELKPKLMHFAPYSKQQIVEIFKSRLEQAQVLDVFPPVTLQLLAAKVSAVSGDVRRALDIGRRVVEIAEQQKKAGEKEFNMQQLQLEGETNQQTDTLKPVQVGQVAAVLNKVYGASQNLEEDIEAAFPLQQKLMLCSLVLMLRNERNKDISIGRLHEVYRKVCAKRNIQALDQAEFAGTVDLVETRGILCIMRKKEPRLSKVILQWDEEEVHSALSDKQLIASILSDTACLGK</sequence>
<keyword evidence="5 7" id="KW-0539">Nucleus</keyword>
<dbReference type="SUPFAM" id="SSF52540">
    <property type="entry name" value="P-loop containing nucleoside triphosphate hydrolases"/>
    <property type="match status" value="1"/>
</dbReference>
<dbReference type="FunFam" id="1.10.10.10:FF:000265">
    <property type="entry name" value="Cell division control protein"/>
    <property type="match status" value="1"/>
</dbReference>
<dbReference type="Proteomes" id="UP000494163">
    <property type="component" value="Chromosome 3L"/>
</dbReference>
<feature type="region of interest" description="Disordered" evidence="8">
    <location>
        <begin position="128"/>
        <end position="211"/>
    </location>
</feature>
<keyword evidence="3" id="KW-0132">Cell division</keyword>
<evidence type="ECO:0000256" key="8">
    <source>
        <dbReference type="SAM" id="MobiDB-lite"/>
    </source>
</evidence>
<evidence type="ECO:0000256" key="1">
    <source>
        <dbReference type="ARBA" id="ARBA00004123"/>
    </source>
</evidence>
<evidence type="ECO:0000256" key="3">
    <source>
        <dbReference type="ARBA" id="ARBA00022618"/>
    </source>
</evidence>
<feature type="compositionally biased region" description="Polar residues" evidence="8">
    <location>
        <begin position="105"/>
        <end position="115"/>
    </location>
</feature>
<dbReference type="PANTHER" id="PTHR10763">
    <property type="entry name" value="CELL DIVISION CONTROL PROTEIN 6-RELATED"/>
    <property type="match status" value="1"/>
</dbReference>
<dbReference type="GO" id="GO:0051301">
    <property type="term" value="P:cell division"/>
    <property type="evidence" value="ECO:0007669"/>
    <property type="project" value="UniProtKB-UniRule"/>
</dbReference>
<dbReference type="GO" id="GO:0033314">
    <property type="term" value="P:mitotic DNA replication checkpoint signaling"/>
    <property type="evidence" value="ECO:0007669"/>
    <property type="project" value="TreeGrafter"/>
</dbReference>
<dbReference type="SUPFAM" id="SSF46785">
    <property type="entry name" value="Winged helix' DNA-binding domain"/>
    <property type="match status" value="1"/>
</dbReference>
<dbReference type="PIRSF" id="PIRSF001767">
    <property type="entry name" value="Cdc6"/>
    <property type="match status" value="1"/>
</dbReference>
<dbReference type="OMA" id="WPTDEVY"/>
<feature type="compositionally biased region" description="Low complexity" evidence="8">
    <location>
        <begin position="11"/>
        <end position="27"/>
    </location>
</feature>
<evidence type="ECO:0000259" key="9">
    <source>
        <dbReference type="SMART" id="SM00382"/>
    </source>
</evidence>
<dbReference type="PANTHER" id="PTHR10763:SF26">
    <property type="entry name" value="CELL DIVISION CONTROL PROTEIN 6 HOMOLOG"/>
    <property type="match status" value="1"/>
</dbReference>
<dbReference type="Gene3D" id="1.10.8.60">
    <property type="match status" value="1"/>
</dbReference>
<dbReference type="InterPro" id="IPR027417">
    <property type="entry name" value="P-loop_NTPase"/>
</dbReference>
<dbReference type="Gene3D" id="3.40.50.300">
    <property type="entry name" value="P-loop containing nucleotide triphosphate hydrolases"/>
    <property type="match status" value="1"/>
</dbReference>
<organism evidence="11 12">
    <name type="scientific">Drosophila busckii</name>
    <name type="common">Fruit fly</name>
    <dbReference type="NCBI Taxonomy" id="30019"/>
    <lineage>
        <taxon>Eukaryota</taxon>
        <taxon>Metazoa</taxon>
        <taxon>Ecdysozoa</taxon>
        <taxon>Arthropoda</taxon>
        <taxon>Hexapoda</taxon>
        <taxon>Insecta</taxon>
        <taxon>Pterygota</taxon>
        <taxon>Neoptera</taxon>
        <taxon>Endopterygota</taxon>
        <taxon>Diptera</taxon>
        <taxon>Brachycera</taxon>
        <taxon>Muscomorpha</taxon>
        <taxon>Ephydroidea</taxon>
        <taxon>Drosophilidae</taxon>
        <taxon>Drosophila</taxon>
    </lineage>
</organism>
<feature type="region of interest" description="Disordered" evidence="8">
    <location>
        <begin position="1"/>
        <end position="115"/>
    </location>
</feature>
<evidence type="ECO:0000256" key="2">
    <source>
        <dbReference type="ARBA" id="ARBA00006184"/>
    </source>
</evidence>
<dbReference type="SMR" id="A0A0M4EY99"/>
<evidence type="ECO:0000256" key="6">
    <source>
        <dbReference type="ARBA" id="ARBA00023306"/>
    </source>
</evidence>
<dbReference type="GO" id="GO:0005634">
    <property type="term" value="C:nucleus"/>
    <property type="evidence" value="ECO:0007669"/>
    <property type="project" value="UniProtKB-SubCell"/>
</dbReference>
<keyword evidence="6" id="KW-0131">Cell cycle</keyword>
<protein>
    <recommendedName>
        <fullName evidence="7">Cell division control protein</fullName>
    </recommendedName>
</protein>
<evidence type="ECO:0000256" key="4">
    <source>
        <dbReference type="ARBA" id="ARBA00022705"/>
    </source>
</evidence>
<dbReference type="Gene3D" id="1.10.10.10">
    <property type="entry name" value="Winged helix-like DNA-binding domain superfamily/Winged helix DNA-binding domain"/>
    <property type="match status" value="1"/>
</dbReference>
<dbReference type="GO" id="GO:0006270">
    <property type="term" value="P:DNA replication initiation"/>
    <property type="evidence" value="ECO:0007669"/>
    <property type="project" value="UniProtKB-UniRule"/>
</dbReference>